<evidence type="ECO:0000313" key="2">
    <source>
        <dbReference type="EMBL" id="CZR56289.1"/>
    </source>
</evidence>
<dbReference type="OrthoDB" id="506431at2759"/>
<feature type="domain" description="Thioesterase" evidence="1">
    <location>
        <begin position="96"/>
        <end position="174"/>
    </location>
</feature>
<protein>
    <recommendedName>
        <fullName evidence="1">Thioesterase domain-containing protein</fullName>
    </recommendedName>
</protein>
<dbReference type="InterPro" id="IPR029069">
    <property type="entry name" value="HotDog_dom_sf"/>
</dbReference>
<gene>
    <name evidence="2" type="ORF">PAC_06177</name>
</gene>
<dbReference type="STRING" id="576137.A0A1L7WU43"/>
<evidence type="ECO:0000259" key="1">
    <source>
        <dbReference type="Pfam" id="PF03061"/>
    </source>
</evidence>
<sequence length="203" mass="22510">MPEHWEDFSAPWCQRILTNPQAYIPKSPDRSPPPPWDKLCSNRIISLSLNTPRAIRAFQPTMSPISESDKKIGIVSSFPKQTLNLISVGDGMDGWNGVLAGGAVSLMLDITTGIMAMEVLEQESLAWTLELITRFKKAVKTPNVLLVRSWLGSREEGGRKIVIKARLEDGEGTVFADADALYIGQKEKRMDEDVTGKKEKANL</sequence>
<dbReference type="Pfam" id="PF03061">
    <property type="entry name" value="4HBT"/>
    <property type="match status" value="1"/>
</dbReference>
<dbReference type="Proteomes" id="UP000184330">
    <property type="component" value="Unassembled WGS sequence"/>
</dbReference>
<keyword evidence="3" id="KW-1185">Reference proteome</keyword>
<dbReference type="EMBL" id="FJOG01000007">
    <property type="protein sequence ID" value="CZR56289.1"/>
    <property type="molecule type" value="Genomic_DNA"/>
</dbReference>
<dbReference type="InterPro" id="IPR006683">
    <property type="entry name" value="Thioestr_dom"/>
</dbReference>
<dbReference type="InterPro" id="IPR052061">
    <property type="entry name" value="PTE-AB_protein"/>
</dbReference>
<dbReference type="PANTHER" id="PTHR47260">
    <property type="entry name" value="UPF0644 PROTEIN PB2B4.06"/>
    <property type="match status" value="1"/>
</dbReference>
<dbReference type="Gene3D" id="3.10.129.10">
    <property type="entry name" value="Hotdog Thioesterase"/>
    <property type="match status" value="1"/>
</dbReference>
<proteinExistence type="predicted"/>
<dbReference type="PANTHER" id="PTHR47260:SF1">
    <property type="entry name" value="UPF0644 PROTEIN PB2B4.06"/>
    <property type="match status" value="1"/>
</dbReference>
<evidence type="ECO:0000313" key="3">
    <source>
        <dbReference type="Proteomes" id="UP000184330"/>
    </source>
</evidence>
<organism evidence="2 3">
    <name type="scientific">Phialocephala subalpina</name>
    <dbReference type="NCBI Taxonomy" id="576137"/>
    <lineage>
        <taxon>Eukaryota</taxon>
        <taxon>Fungi</taxon>
        <taxon>Dikarya</taxon>
        <taxon>Ascomycota</taxon>
        <taxon>Pezizomycotina</taxon>
        <taxon>Leotiomycetes</taxon>
        <taxon>Helotiales</taxon>
        <taxon>Mollisiaceae</taxon>
        <taxon>Phialocephala</taxon>
        <taxon>Phialocephala fortinii species complex</taxon>
    </lineage>
</organism>
<accession>A0A1L7WU43</accession>
<reference evidence="2 3" key="1">
    <citation type="submission" date="2016-03" db="EMBL/GenBank/DDBJ databases">
        <authorList>
            <person name="Ploux O."/>
        </authorList>
    </citation>
    <scope>NUCLEOTIDE SEQUENCE [LARGE SCALE GENOMIC DNA]</scope>
    <source>
        <strain evidence="2 3">UAMH 11012</strain>
    </source>
</reference>
<dbReference type="AlphaFoldDB" id="A0A1L7WU43"/>
<name>A0A1L7WU43_9HELO</name>
<dbReference type="SUPFAM" id="SSF54637">
    <property type="entry name" value="Thioesterase/thiol ester dehydrase-isomerase"/>
    <property type="match status" value="1"/>
</dbReference>
<dbReference type="CDD" id="cd03443">
    <property type="entry name" value="PaaI_thioesterase"/>
    <property type="match status" value="1"/>
</dbReference>